<sequence length="119" mass="13482">MLMLLVEPLEVAGFRSLPLDGTTNEEVMAKVIKEFGDLGPDAPIVLLASHQASGMGKNLIAASRVYYFLEPWWNAALENQAMDWVHRIGHKEEVKIVRIITRDTIEERILKLQKKSVIQ</sequence>
<dbReference type="InterPro" id="IPR001650">
    <property type="entry name" value="Helicase_C-like"/>
</dbReference>
<dbReference type="CDD" id="cd18793">
    <property type="entry name" value="SF2_C_SNF"/>
    <property type="match status" value="1"/>
</dbReference>
<dbReference type="PROSITE" id="PS51194">
    <property type="entry name" value="HELICASE_CTER"/>
    <property type="match status" value="1"/>
</dbReference>
<gene>
    <name evidence="6" type="ORF">CFP56_041387</name>
</gene>
<dbReference type="InterPro" id="IPR027417">
    <property type="entry name" value="P-loop_NTPase"/>
</dbReference>
<comment type="caution">
    <text evidence="6">The sequence shown here is derived from an EMBL/GenBank/DDBJ whole genome shotgun (WGS) entry which is preliminary data.</text>
</comment>
<keyword evidence="7" id="KW-1185">Reference proteome</keyword>
<dbReference type="PANTHER" id="PTHR45626">
    <property type="entry name" value="TRANSCRIPTION TERMINATION FACTOR 2-RELATED"/>
    <property type="match status" value="1"/>
</dbReference>
<dbReference type="Gene3D" id="3.40.50.300">
    <property type="entry name" value="P-loop containing nucleotide triphosphate hydrolases"/>
    <property type="match status" value="1"/>
</dbReference>
<evidence type="ECO:0000256" key="3">
    <source>
        <dbReference type="ARBA" id="ARBA00022806"/>
    </source>
</evidence>
<organism evidence="6 7">
    <name type="scientific">Quercus suber</name>
    <name type="common">Cork oak</name>
    <dbReference type="NCBI Taxonomy" id="58331"/>
    <lineage>
        <taxon>Eukaryota</taxon>
        <taxon>Viridiplantae</taxon>
        <taxon>Streptophyta</taxon>
        <taxon>Embryophyta</taxon>
        <taxon>Tracheophyta</taxon>
        <taxon>Spermatophyta</taxon>
        <taxon>Magnoliopsida</taxon>
        <taxon>eudicotyledons</taxon>
        <taxon>Gunneridae</taxon>
        <taxon>Pentapetalae</taxon>
        <taxon>rosids</taxon>
        <taxon>fabids</taxon>
        <taxon>Fagales</taxon>
        <taxon>Fagaceae</taxon>
        <taxon>Quercus</taxon>
    </lineage>
</organism>
<evidence type="ECO:0000313" key="6">
    <source>
        <dbReference type="EMBL" id="KAK7818418.1"/>
    </source>
</evidence>
<accession>A0AAW0IVJ8</accession>
<dbReference type="GO" id="GO:0005634">
    <property type="term" value="C:nucleus"/>
    <property type="evidence" value="ECO:0007669"/>
    <property type="project" value="TreeGrafter"/>
</dbReference>
<evidence type="ECO:0000256" key="4">
    <source>
        <dbReference type="ARBA" id="ARBA00022840"/>
    </source>
</evidence>
<evidence type="ECO:0000259" key="5">
    <source>
        <dbReference type="PROSITE" id="PS51194"/>
    </source>
</evidence>
<dbReference type="GO" id="GO:0004386">
    <property type="term" value="F:helicase activity"/>
    <property type="evidence" value="ECO:0007669"/>
    <property type="project" value="UniProtKB-KW"/>
</dbReference>
<keyword evidence="3" id="KW-0347">Helicase</keyword>
<proteinExistence type="predicted"/>
<dbReference type="InterPro" id="IPR049730">
    <property type="entry name" value="SNF2/RAD54-like_C"/>
</dbReference>
<dbReference type="GO" id="GO:0006281">
    <property type="term" value="P:DNA repair"/>
    <property type="evidence" value="ECO:0007669"/>
    <property type="project" value="TreeGrafter"/>
</dbReference>
<name>A0AAW0IVJ8_QUESU</name>
<dbReference type="AlphaFoldDB" id="A0AAW0IVJ8"/>
<evidence type="ECO:0000256" key="1">
    <source>
        <dbReference type="ARBA" id="ARBA00022741"/>
    </source>
</evidence>
<dbReference type="InterPro" id="IPR050628">
    <property type="entry name" value="SNF2_RAD54_helicase_TF"/>
</dbReference>
<dbReference type="PANTHER" id="PTHR45626:SF17">
    <property type="entry name" value="HELICASE-LIKE TRANSCRIPTION FACTOR"/>
    <property type="match status" value="1"/>
</dbReference>
<protein>
    <submittedName>
        <fullName evidence="6">Swi/snf-related matrix-associated actin-dependent regulator of chromatin subfamily a member 3-like 1</fullName>
    </submittedName>
</protein>
<keyword evidence="1" id="KW-0547">Nucleotide-binding</keyword>
<dbReference type="GO" id="GO:0016787">
    <property type="term" value="F:hydrolase activity"/>
    <property type="evidence" value="ECO:0007669"/>
    <property type="project" value="UniProtKB-KW"/>
</dbReference>
<dbReference type="GO" id="GO:0008094">
    <property type="term" value="F:ATP-dependent activity, acting on DNA"/>
    <property type="evidence" value="ECO:0007669"/>
    <property type="project" value="TreeGrafter"/>
</dbReference>
<keyword evidence="2" id="KW-0378">Hydrolase</keyword>
<dbReference type="EMBL" id="PKMF04000830">
    <property type="protein sequence ID" value="KAK7818418.1"/>
    <property type="molecule type" value="Genomic_DNA"/>
</dbReference>
<keyword evidence="4" id="KW-0067">ATP-binding</keyword>
<evidence type="ECO:0000256" key="2">
    <source>
        <dbReference type="ARBA" id="ARBA00022801"/>
    </source>
</evidence>
<dbReference type="SUPFAM" id="SSF52540">
    <property type="entry name" value="P-loop containing nucleoside triphosphate hydrolases"/>
    <property type="match status" value="1"/>
</dbReference>
<feature type="domain" description="Helicase C-terminal" evidence="5">
    <location>
        <begin position="1"/>
        <end position="119"/>
    </location>
</feature>
<evidence type="ECO:0000313" key="7">
    <source>
        <dbReference type="Proteomes" id="UP000237347"/>
    </source>
</evidence>
<reference evidence="6 7" key="1">
    <citation type="journal article" date="2018" name="Sci. Data">
        <title>The draft genome sequence of cork oak.</title>
        <authorList>
            <person name="Ramos A.M."/>
            <person name="Usie A."/>
            <person name="Barbosa P."/>
            <person name="Barros P.M."/>
            <person name="Capote T."/>
            <person name="Chaves I."/>
            <person name="Simoes F."/>
            <person name="Abreu I."/>
            <person name="Carrasquinho I."/>
            <person name="Faro C."/>
            <person name="Guimaraes J.B."/>
            <person name="Mendonca D."/>
            <person name="Nobrega F."/>
            <person name="Rodrigues L."/>
            <person name="Saibo N.J.M."/>
            <person name="Varela M.C."/>
            <person name="Egas C."/>
            <person name="Matos J."/>
            <person name="Miguel C.M."/>
            <person name="Oliveira M.M."/>
            <person name="Ricardo C.P."/>
            <person name="Goncalves S."/>
        </authorList>
    </citation>
    <scope>NUCLEOTIDE SEQUENCE [LARGE SCALE GENOMIC DNA]</scope>
    <source>
        <strain evidence="7">cv. HL8</strain>
    </source>
</reference>
<dbReference type="Proteomes" id="UP000237347">
    <property type="component" value="Unassembled WGS sequence"/>
</dbReference>
<dbReference type="GO" id="GO:0005524">
    <property type="term" value="F:ATP binding"/>
    <property type="evidence" value="ECO:0007669"/>
    <property type="project" value="UniProtKB-KW"/>
</dbReference>